<dbReference type="GO" id="GO:0044341">
    <property type="term" value="P:sodium-dependent phosphate transport"/>
    <property type="evidence" value="ECO:0007669"/>
    <property type="project" value="InterPro"/>
</dbReference>
<dbReference type="GO" id="GO:0005436">
    <property type="term" value="F:sodium:phosphate symporter activity"/>
    <property type="evidence" value="ECO:0007669"/>
    <property type="project" value="InterPro"/>
</dbReference>
<dbReference type="GO" id="GO:0005886">
    <property type="term" value="C:plasma membrane"/>
    <property type="evidence" value="ECO:0007669"/>
    <property type="project" value="UniProtKB-SubCell"/>
</dbReference>
<proteinExistence type="predicted"/>
<keyword evidence="2" id="KW-1003">Cell membrane</keyword>
<feature type="transmembrane region" description="Helical" evidence="7">
    <location>
        <begin position="129"/>
        <end position="146"/>
    </location>
</feature>
<dbReference type="EMBL" id="QGKM01000028">
    <property type="protein sequence ID" value="PWQ97107.1"/>
    <property type="molecule type" value="Genomic_DNA"/>
</dbReference>
<evidence type="ECO:0000313" key="9">
    <source>
        <dbReference type="Proteomes" id="UP000245539"/>
    </source>
</evidence>
<feature type="transmembrane region" description="Helical" evidence="7">
    <location>
        <begin position="153"/>
        <end position="171"/>
    </location>
</feature>
<comment type="subcellular location">
    <subcellularLocation>
        <location evidence="1">Cell membrane</location>
        <topology evidence="1">Multi-pass membrane protein</topology>
    </subcellularLocation>
</comment>
<feature type="transmembrane region" description="Helical" evidence="7">
    <location>
        <begin position="267"/>
        <end position="291"/>
    </location>
</feature>
<organism evidence="8 9">
    <name type="scientific">Leucothrix pacifica</name>
    <dbReference type="NCBI Taxonomy" id="1247513"/>
    <lineage>
        <taxon>Bacteria</taxon>
        <taxon>Pseudomonadati</taxon>
        <taxon>Pseudomonadota</taxon>
        <taxon>Gammaproteobacteria</taxon>
        <taxon>Thiotrichales</taxon>
        <taxon>Thiotrichaceae</taxon>
        <taxon>Leucothrix</taxon>
    </lineage>
</organism>
<evidence type="ECO:0000256" key="3">
    <source>
        <dbReference type="ARBA" id="ARBA00022692"/>
    </source>
</evidence>
<feature type="transmembrane region" description="Helical" evidence="7">
    <location>
        <begin position="83"/>
        <end position="109"/>
    </location>
</feature>
<accession>A0A317CFC7</accession>
<feature type="transmembrane region" description="Helical" evidence="7">
    <location>
        <begin position="303"/>
        <end position="325"/>
    </location>
</feature>
<feature type="transmembrane region" description="Helical" evidence="7">
    <location>
        <begin position="27"/>
        <end position="53"/>
    </location>
</feature>
<name>A0A317CFC7_9GAMM</name>
<dbReference type="AlphaFoldDB" id="A0A317CFC7"/>
<feature type="transmembrane region" description="Helical" evidence="7">
    <location>
        <begin position="195"/>
        <end position="221"/>
    </location>
</feature>
<dbReference type="Pfam" id="PF02690">
    <property type="entry name" value="Na_Pi_cotrans"/>
    <property type="match status" value="2"/>
</dbReference>
<evidence type="ECO:0000256" key="4">
    <source>
        <dbReference type="ARBA" id="ARBA00022989"/>
    </source>
</evidence>
<dbReference type="PANTHER" id="PTHR10010">
    <property type="entry name" value="SOLUTE CARRIER FAMILY 34 SODIUM PHOSPHATE , MEMBER 2-RELATED"/>
    <property type="match status" value="1"/>
</dbReference>
<sequence length="613" mass="67272">MTQKILLIIIFSVLGYGFWLSPDLKEIAAGVAIFLFGMMSLEQGFNVFTGGLLEKILSKTTDRLWKSLSFGVITTALMQSSSLVSIITISFLSAGLISLTAGIGIIFGANLGTTTGAWIVAAFGLKVQIATYAMPMIVFGVILLFQKSKQLKGIGYVLAGLGFLFLGIHYMKEGFDTFKGSIDLTAYAVSGYKGILLFTLIGVVATVIMQSSHATLVLIITALAAQQITYENALALAIGANLGTTVTAIIGALGASVDGRRLAGAHLIFNVVTAAIAIIFIFQLTGVVDIISEWLSIQPDNYTLKLAVFHSVFNAIGLVVMLPFVDLLKTFLTKVIHPKVKTAAQPRYLHKVSSGIPETAIEAVRKETLHLYDNAYAVIAGSLRLHPDDIRSDLALDEVIKNSRRTLPINIDTQYNETIKTLYSDIVEYVSTMGDMSASQMEELFSYHSAGREIVEAIKNTKHLQKNLDRYLSSGNASIRKEYNQLRSELAEVLRELESVRVNAENDLPAILSLDSLRLRMKENDIALTHRLEDLIRKRKLSSQQATSLMNDSNYIYGVTKNLVQMGEILFSTETEEVKKAEKMLSLKDEELDELATDSSALSNLNDQQRESQ</sequence>
<dbReference type="NCBIfam" id="NF037997">
    <property type="entry name" value="Na_Pi_symport"/>
    <property type="match status" value="1"/>
</dbReference>
<dbReference type="RefSeq" id="WP_109837736.1">
    <property type="nucleotide sequence ID" value="NZ_QGKM01000028.1"/>
</dbReference>
<feature type="transmembrane region" description="Helical" evidence="7">
    <location>
        <begin position="5"/>
        <end position="21"/>
    </location>
</feature>
<evidence type="ECO:0000256" key="2">
    <source>
        <dbReference type="ARBA" id="ARBA00022475"/>
    </source>
</evidence>
<keyword evidence="6" id="KW-0175">Coiled coil</keyword>
<gene>
    <name evidence="8" type="ORF">DKW60_11145</name>
</gene>
<dbReference type="Proteomes" id="UP000245539">
    <property type="component" value="Unassembled WGS sequence"/>
</dbReference>
<keyword evidence="3 7" id="KW-0812">Transmembrane</keyword>
<evidence type="ECO:0000256" key="7">
    <source>
        <dbReference type="SAM" id="Phobius"/>
    </source>
</evidence>
<keyword evidence="9" id="KW-1185">Reference proteome</keyword>
<evidence type="ECO:0000256" key="6">
    <source>
        <dbReference type="SAM" id="Coils"/>
    </source>
</evidence>
<evidence type="ECO:0000256" key="1">
    <source>
        <dbReference type="ARBA" id="ARBA00004651"/>
    </source>
</evidence>
<evidence type="ECO:0000256" key="5">
    <source>
        <dbReference type="ARBA" id="ARBA00023136"/>
    </source>
</evidence>
<evidence type="ECO:0000313" key="8">
    <source>
        <dbReference type="EMBL" id="PWQ97107.1"/>
    </source>
</evidence>
<protein>
    <submittedName>
        <fullName evidence="8">Sodium:phosphate symporter</fullName>
    </submittedName>
</protein>
<feature type="transmembrane region" description="Helical" evidence="7">
    <location>
        <begin position="233"/>
        <end position="255"/>
    </location>
</feature>
<reference evidence="8 9" key="1">
    <citation type="submission" date="2018-05" db="EMBL/GenBank/DDBJ databases">
        <title>Leucothrix arctica sp. nov., isolated from Arctic seawater.</title>
        <authorList>
            <person name="Choi A."/>
            <person name="Baek K."/>
        </authorList>
    </citation>
    <scope>NUCLEOTIDE SEQUENCE [LARGE SCALE GENOMIC DNA]</scope>
    <source>
        <strain evidence="8 9">JCM 18388</strain>
    </source>
</reference>
<dbReference type="PANTHER" id="PTHR10010:SF46">
    <property type="entry name" value="SODIUM-DEPENDENT PHOSPHATE TRANSPORT PROTEIN 2B"/>
    <property type="match status" value="1"/>
</dbReference>
<comment type="caution">
    <text evidence="8">The sequence shown here is derived from an EMBL/GenBank/DDBJ whole genome shotgun (WGS) entry which is preliminary data.</text>
</comment>
<keyword evidence="5 7" id="KW-0472">Membrane</keyword>
<dbReference type="OrthoDB" id="9763003at2"/>
<keyword evidence="4 7" id="KW-1133">Transmembrane helix</keyword>
<dbReference type="InterPro" id="IPR003841">
    <property type="entry name" value="Na/Pi_transpt"/>
</dbReference>
<feature type="coiled-coil region" evidence="6">
    <location>
        <begin position="476"/>
        <end position="507"/>
    </location>
</feature>